<name>A0ABQ4RWB8_9HYPH</name>
<reference evidence="1" key="1">
    <citation type="journal article" date="2021" name="Front. Microbiol.">
        <title>Comprehensive Comparative Genomics and Phenotyping of Methylobacterium Species.</title>
        <authorList>
            <person name="Alessa O."/>
            <person name="Ogura Y."/>
            <person name="Fujitani Y."/>
            <person name="Takami H."/>
            <person name="Hayashi T."/>
            <person name="Sahin N."/>
            <person name="Tani A."/>
        </authorList>
    </citation>
    <scope>NUCLEOTIDE SEQUENCE</scope>
    <source>
        <strain evidence="1">DSM 19015</strain>
    </source>
</reference>
<dbReference type="Proteomes" id="UP001055125">
    <property type="component" value="Unassembled WGS sequence"/>
</dbReference>
<accession>A0ABQ4RWB8</accession>
<organism evidence="1 2">
    <name type="scientific">Methylobacterium iners</name>
    <dbReference type="NCBI Taxonomy" id="418707"/>
    <lineage>
        <taxon>Bacteria</taxon>
        <taxon>Pseudomonadati</taxon>
        <taxon>Pseudomonadota</taxon>
        <taxon>Alphaproteobacteria</taxon>
        <taxon>Hyphomicrobiales</taxon>
        <taxon>Methylobacteriaceae</taxon>
        <taxon>Methylobacterium</taxon>
    </lineage>
</organism>
<reference evidence="1" key="2">
    <citation type="submission" date="2021-08" db="EMBL/GenBank/DDBJ databases">
        <authorList>
            <person name="Tani A."/>
            <person name="Ola A."/>
            <person name="Ogura Y."/>
            <person name="Katsura K."/>
            <person name="Hayashi T."/>
        </authorList>
    </citation>
    <scope>NUCLEOTIDE SEQUENCE</scope>
    <source>
        <strain evidence="1">DSM 19015</strain>
    </source>
</reference>
<evidence type="ECO:0000313" key="2">
    <source>
        <dbReference type="Proteomes" id="UP001055125"/>
    </source>
</evidence>
<dbReference type="EMBL" id="BPQP01000020">
    <property type="protein sequence ID" value="GJD94262.1"/>
    <property type="molecule type" value="Genomic_DNA"/>
</dbReference>
<keyword evidence="2" id="KW-1185">Reference proteome</keyword>
<gene>
    <name evidence="1" type="ORF">OCOJLMKI_1464</name>
</gene>
<evidence type="ECO:0000313" key="1">
    <source>
        <dbReference type="EMBL" id="GJD94262.1"/>
    </source>
</evidence>
<comment type="caution">
    <text evidence="1">The sequence shown here is derived from an EMBL/GenBank/DDBJ whole genome shotgun (WGS) entry which is preliminary data.</text>
</comment>
<sequence length="39" mass="4121">MAEKSGATFGELYKAKSITDADLDAAIDANFADPTTPWS</sequence>
<proteinExistence type="predicted"/>
<protein>
    <submittedName>
        <fullName evidence="1">Uncharacterized protein</fullName>
    </submittedName>
</protein>